<dbReference type="Proteomes" id="UP001431429">
    <property type="component" value="Unassembled WGS sequence"/>
</dbReference>
<dbReference type="RefSeq" id="WP_250922375.1">
    <property type="nucleotide sequence ID" value="NZ_JAMQAW010000036.1"/>
</dbReference>
<evidence type="ECO:0000313" key="1">
    <source>
        <dbReference type="EMBL" id="MCM2392060.1"/>
    </source>
</evidence>
<sequence length="72" mass="8152">MSDNRGRSLNTSKLPKRVRIQRSITFFAGAGQNGIPTYPKRVLQLRRSACRHGWQYEHCAAHAPDFVTIIGN</sequence>
<evidence type="ECO:0000313" key="2">
    <source>
        <dbReference type="Proteomes" id="UP001431429"/>
    </source>
</evidence>
<organism evidence="1 2">
    <name type="scientific">Streptomyces albipurpureus</name>
    <dbReference type="NCBI Taxonomy" id="2897419"/>
    <lineage>
        <taxon>Bacteria</taxon>
        <taxon>Bacillati</taxon>
        <taxon>Actinomycetota</taxon>
        <taxon>Actinomycetes</taxon>
        <taxon>Kitasatosporales</taxon>
        <taxon>Streptomycetaceae</taxon>
        <taxon>Streptomyces</taxon>
    </lineage>
</organism>
<dbReference type="EMBL" id="JAMQAW010000036">
    <property type="protein sequence ID" value="MCM2392060.1"/>
    <property type="molecule type" value="Genomic_DNA"/>
</dbReference>
<keyword evidence="2" id="KW-1185">Reference proteome</keyword>
<proteinExistence type="predicted"/>
<reference evidence="1" key="1">
    <citation type="submission" date="2022-06" db="EMBL/GenBank/DDBJ databases">
        <title>Genome public.</title>
        <authorList>
            <person name="Sun Q."/>
        </authorList>
    </citation>
    <scope>NUCLEOTIDE SEQUENCE</scope>
    <source>
        <strain evidence="1">CWNU-1</strain>
    </source>
</reference>
<comment type="caution">
    <text evidence="1">The sequence shown here is derived from an EMBL/GenBank/DDBJ whole genome shotgun (WGS) entry which is preliminary data.</text>
</comment>
<name>A0ABT0UVC7_9ACTN</name>
<gene>
    <name evidence="1" type="ORF">NBG84_27875</name>
</gene>
<protein>
    <submittedName>
        <fullName evidence="1">Uncharacterized protein</fullName>
    </submittedName>
</protein>
<accession>A0ABT0UVC7</accession>